<protein>
    <submittedName>
        <fullName evidence="2">Uncharacterized protein</fullName>
    </submittedName>
</protein>
<dbReference type="EMBL" id="JABFAI010000273">
    <property type="protein sequence ID" value="KAF4947977.1"/>
    <property type="molecule type" value="Genomic_DNA"/>
</dbReference>
<feature type="compositionally biased region" description="Polar residues" evidence="1">
    <location>
        <begin position="201"/>
        <end position="210"/>
    </location>
</feature>
<proteinExistence type="predicted"/>
<accession>A0A8H4SY63</accession>
<organism evidence="2 3">
    <name type="scientific">Fusarium gaditjirri</name>
    <dbReference type="NCBI Taxonomy" id="282569"/>
    <lineage>
        <taxon>Eukaryota</taxon>
        <taxon>Fungi</taxon>
        <taxon>Dikarya</taxon>
        <taxon>Ascomycota</taxon>
        <taxon>Pezizomycotina</taxon>
        <taxon>Sordariomycetes</taxon>
        <taxon>Hypocreomycetidae</taxon>
        <taxon>Hypocreales</taxon>
        <taxon>Nectriaceae</taxon>
        <taxon>Fusarium</taxon>
        <taxon>Fusarium nisikadoi species complex</taxon>
    </lineage>
</organism>
<dbReference type="OrthoDB" id="5430299at2759"/>
<evidence type="ECO:0000313" key="3">
    <source>
        <dbReference type="Proteomes" id="UP000604273"/>
    </source>
</evidence>
<keyword evidence="3" id="KW-1185">Reference proteome</keyword>
<dbReference type="AlphaFoldDB" id="A0A8H4SY63"/>
<reference evidence="2" key="2">
    <citation type="submission" date="2020-05" db="EMBL/GenBank/DDBJ databases">
        <authorList>
            <person name="Kim H.-S."/>
            <person name="Proctor R.H."/>
            <person name="Brown D.W."/>
        </authorList>
    </citation>
    <scope>NUCLEOTIDE SEQUENCE</scope>
    <source>
        <strain evidence="2">NRRL 45417</strain>
    </source>
</reference>
<dbReference type="Proteomes" id="UP000604273">
    <property type="component" value="Unassembled WGS sequence"/>
</dbReference>
<comment type="caution">
    <text evidence="2">The sequence shown here is derived from an EMBL/GenBank/DDBJ whole genome shotgun (WGS) entry which is preliminary data.</text>
</comment>
<evidence type="ECO:0000313" key="2">
    <source>
        <dbReference type="EMBL" id="KAF4947977.1"/>
    </source>
</evidence>
<gene>
    <name evidence="2" type="ORF">FGADI_9972</name>
</gene>
<reference evidence="2" key="1">
    <citation type="journal article" date="2020" name="BMC Genomics">
        <title>Correction to: Identification and distribution of gene clusters required for synthesis of sphingolipid metabolism inhibitors in diverse species of the filamentous fungus Fusarium.</title>
        <authorList>
            <person name="Kim H.S."/>
            <person name="Lohmar J.M."/>
            <person name="Busman M."/>
            <person name="Brown D.W."/>
            <person name="Naumann T.A."/>
            <person name="Divon H.H."/>
            <person name="Lysoe E."/>
            <person name="Uhlig S."/>
            <person name="Proctor R.H."/>
        </authorList>
    </citation>
    <scope>NUCLEOTIDE SEQUENCE</scope>
    <source>
        <strain evidence="2">NRRL 45417</strain>
    </source>
</reference>
<feature type="region of interest" description="Disordered" evidence="1">
    <location>
        <begin position="178"/>
        <end position="216"/>
    </location>
</feature>
<evidence type="ECO:0000256" key="1">
    <source>
        <dbReference type="SAM" id="MobiDB-lite"/>
    </source>
</evidence>
<name>A0A8H4SY63_9HYPO</name>
<feature type="compositionally biased region" description="Low complexity" evidence="1">
    <location>
        <begin position="178"/>
        <end position="192"/>
    </location>
</feature>
<sequence>MPLPDTDEMIQARWGKREWAFYNWANDNTKALEDTLKIDAKWNALDLLLQKRWPRKKDREDYYAWSREWNGRFMLRMSYKWSPQEFIDKVLVTNFLEAEGSVNLWWAMDTYNLSSIPIGHAKFGGVESYYAFKPGHRFLKPDRNESGPSVLGTSILAMTVQFTKPRALSIAGNSSGSYGSSSSGSKASSVLSQPAKPASRTRASTGSGQQADPVEVARSEVDPNHFVFAQLGLLYVYGGDYEYAKGWGIDPLEQGPWWRNDLVVVVRLDHKGNHGAVYVLYHPNSSIEVDDDSDGEELAPEAKYHVPGRLHPRCNDGFLLAKIANNLKELGHFNKEFHFLPITKTASTIHRAQLFENKEHELTIGPALAMVKRAA</sequence>